<reference evidence="2" key="1">
    <citation type="submission" date="2025-08" db="UniProtKB">
        <authorList>
            <consortium name="RefSeq"/>
        </authorList>
    </citation>
    <scope>IDENTIFICATION</scope>
    <source>
        <tissue evidence="2">Whole sample</tissue>
    </source>
</reference>
<dbReference type="RefSeq" id="XP_022310272.1">
    <property type="nucleotide sequence ID" value="XM_022454564.1"/>
</dbReference>
<sequence>MKKAASNPLVVVAIDLGSSYSGYAYQYTADYQKEPANGILSPSWFEKNVNVSKKTVSCLLLNPDESLNSFGFEAVIENSKLLLDQKEEKFRNEMFPSNSLPDCFLFRNYKAILCTKDFEGQTMISDETGKKELPISTILQESIRYFVEKALETLFKKSNIKREDVYWVLTVPAIWNDSEKHIMEEAAKMVGLSHGSFTLVSAEVAVLLWTKQESLFCKIRDGTEDFVPFNRTKMPTFMVMDLGGGAAKITFHKGQLSPENIVMTNCGGSKINEAFLQIWKDIYGGDFKKCIENYPDEIHEIQQNFELMKRSNCDKNCIAIPIPECIRELEGYKEHIENSEKYTGLKVVRGKVHIPIVMIRDLYSKVIDEIKRTIYSLEKEDRISVIILLGGFSESDLIFESLKVFFKDIQFLRPHESGLSILKGAVMYGFHHKQISIKDSKYCSVTVCDF</sequence>
<evidence type="ECO:0000313" key="1">
    <source>
        <dbReference type="Proteomes" id="UP000694844"/>
    </source>
</evidence>
<organism evidence="1 2">
    <name type="scientific">Crassostrea virginica</name>
    <name type="common">Eastern oyster</name>
    <dbReference type="NCBI Taxonomy" id="6565"/>
    <lineage>
        <taxon>Eukaryota</taxon>
        <taxon>Metazoa</taxon>
        <taxon>Spiralia</taxon>
        <taxon>Lophotrochozoa</taxon>
        <taxon>Mollusca</taxon>
        <taxon>Bivalvia</taxon>
        <taxon>Autobranchia</taxon>
        <taxon>Pteriomorphia</taxon>
        <taxon>Ostreida</taxon>
        <taxon>Ostreoidea</taxon>
        <taxon>Ostreidae</taxon>
        <taxon>Crassostrea</taxon>
    </lineage>
</organism>
<protein>
    <submittedName>
        <fullName evidence="2">Heat shock 70 kDa protein 12A-like</fullName>
    </submittedName>
</protein>
<dbReference type="PRINTS" id="PR00301">
    <property type="entry name" value="HEATSHOCK70"/>
</dbReference>
<dbReference type="InterPro" id="IPR043129">
    <property type="entry name" value="ATPase_NBD"/>
</dbReference>
<name>A0A8B8C3L4_CRAVI</name>
<dbReference type="SUPFAM" id="SSF53067">
    <property type="entry name" value="Actin-like ATPase domain"/>
    <property type="match status" value="2"/>
</dbReference>
<dbReference type="PANTHER" id="PTHR14187:SF5">
    <property type="entry name" value="HEAT SHOCK 70 KDA PROTEIN 12A"/>
    <property type="match status" value="1"/>
</dbReference>
<dbReference type="PANTHER" id="PTHR14187">
    <property type="entry name" value="ALPHA KINASE/ELONGATION FACTOR 2 KINASE"/>
    <property type="match status" value="1"/>
</dbReference>
<dbReference type="KEGG" id="cvn:111115729"/>
<dbReference type="OrthoDB" id="2394218at2759"/>
<gene>
    <name evidence="2" type="primary">LOC111115729</name>
</gene>
<accession>A0A8B8C3L4</accession>
<evidence type="ECO:0000313" key="2">
    <source>
        <dbReference type="RefSeq" id="XP_022310272.1"/>
    </source>
</evidence>
<dbReference type="Gene3D" id="3.30.420.40">
    <property type="match status" value="1"/>
</dbReference>
<dbReference type="Proteomes" id="UP000694844">
    <property type="component" value="Chromosome 9"/>
</dbReference>
<keyword evidence="1" id="KW-1185">Reference proteome</keyword>
<dbReference type="AlphaFoldDB" id="A0A8B8C3L4"/>
<proteinExistence type="predicted"/>
<dbReference type="GeneID" id="111115729"/>